<dbReference type="NCBIfam" id="NF008557">
    <property type="entry name" value="PRK11493.1"/>
    <property type="match status" value="1"/>
</dbReference>
<evidence type="ECO:0000256" key="2">
    <source>
        <dbReference type="ARBA" id="ARBA00022490"/>
    </source>
</evidence>
<dbReference type="GO" id="GO:0005739">
    <property type="term" value="C:mitochondrion"/>
    <property type="evidence" value="ECO:0007669"/>
    <property type="project" value="TreeGrafter"/>
</dbReference>
<dbReference type="InterPro" id="IPR001763">
    <property type="entry name" value="Rhodanese-like_dom"/>
</dbReference>
<evidence type="ECO:0000256" key="1">
    <source>
        <dbReference type="ARBA" id="ARBA00004496"/>
    </source>
</evidence>
<dbReference type="InterPro" id="IPR045078">
    <property type="entry name" value="TST/MPST-like"/>
</dbReference>
<dbReference type="SUPFAM" id="SSF52821">
    <property type="entry name" value="Rhodanese/Cell cycle control phosphatase"/>
    <property type="match status" value="2"/>
</dbReference>
<accession>A0A8T0H5K0</accession>
<evidence type="ECO:0000313" key="7">
    <source>
        <dbReference type="EMBL" id="KAG0567226.1"/>
    </source>
</evidence>
<proteinExistence type="predicted"/>
<dbReference type="InterPro" id="IPR001307">
    <property type="entry name" value="Thiosulphate_STrfase_CS"/>
</dbReference>
<keyword evidence="4" id="KW-0677">Repeat</keyword>
<keyword evidence="3 5" id="KW-0808">Transferase</keyword>
<dbReference type="Gene3D" id="3.40.250.10">
    <property type="entry name" value="Rhodanese-like domain"/>
    <property type="match status" value="2"/>
</dbReference>
<dbReference type="EMBL" id="CM026428">
    <property type="protein sequence ID" value="KAG0567226.1"/>
    <property type="molecule type" value="Genomic_DNA"/>
</dbReference>
<dbReference type="CDD" id="cd01448">
    <property type="entry name" value="TST_Repeat_1"/>
    <property type="match status" value="1"/>
</dbReference>
<evidence type="ECO:0000256" key="4">
    <source>
        <dbReference type="ARBA" id="ARBA00022737"/>
    </source>
</evidence>
<dbReference type="CDD" id="cd01449">
    <property type="entry name" value="TST_Repeat_2"/>
    <property type="match status" value="1"/>
</dbReference>
<comment type="caution">
    <text evidence="7">The sequence shown here is derived from an EMBL/GenBank/DDBJ whole genome shotgun (WGS) entry which is preliminary data.</text>
</comment>
<reference evidence="7" key="1">
    <citation type="submission" date="2020-06" db="EMBL/GenBank/DDBJ databases">
        <title>WGS assembly of Ceratodon purpureus strain R40.</title>
        <authorList>
            <person name="Carey S.B."/>
            <person name="Jenkins J."/>
            <person name="Shu S."/>
            <person name="Lovell J.T."/>
            <person name="Sreedasyam A."/>
            <person name="Maumus F."/>
            <person name="Tiley G.P."/>
            <person name="Fernandez-Pozo N."/>
            <person name="Barry K."/>
            <person name="Chen C."/>
            <person name="Wang M."/>
            <person name="Lipzen A."/>
            <person name="Daum C."/>
            <person name="Saski C.A."/>
            <person name="Payton A.C."/>
            <person name="Mcbreen J.C."/>
            <person name="Conrad R.E."/>
            <person name="Kollar L.M."/>
            <person name="Olsson S."/>
            <person name="Huttunen S."/>
            <person name="Landis J.B."/>
            <person name="Wickett N.J."/>
            <person name="Johnson M.G."/>
            <person name="Rensing S.A."/>
            <person name="Grimwood J."/>
            <person name="Schmutz J."/>
            <person name="Mcdaniel S.F."/>
        </authorList>
    </citation>
    <scope>NUCLEOTIDE SEQUENCE</scope>
    <source>
        <strain evidence="7">R40</strain>
    </source>
</reference>
<protein>
    <recommendedName>
        <fullName evidence="5">Sulfurtransferase</fullName>
    </recommendedName>
</protein>
<evidence type="ECO:0000313" key="8">
    <source>
        <dbReference type="Proteomes" id="UP000822688"/>
    </source>
</evidence>
<evidence type="ECO:0000256" key="3">
    <source>
        <dbReference type="ARBA" id="ARBA00022679"/>
    </source>
</evidence>
<dbReference type="PROSITE" id="PS00380">
    <property type="entry name" value="RHODANESE_1"/>
    <property type="match status" value="1"/>
</dbReference>
<dbReference type="FunFam" id="3.40.250.10:FF:000001">
    <property type="entry name" value="Sulfurtransferase"/>
    <property type="match status" value="1"/>
</dbReference>
<name>A0A8T0H5K0_CERPU</name>
<sequence>MQGNLRKLVPKLKAMAASLNSLALAHASPRPCTPASHFASRSITHRPVGGVVSGGMRRLPVAAVGMVATMAMVGGPKSPMRSSGREPSTAIASLGQVRAAGGTASEVGRDGKDEPQTVVTPQWLHDRLESDTKIKVVDASWYMPNEKRDTLKEYKEGHIPGAVFFDLEKISDVTSDMPHMLPSEAAFEQAASALGIQNDDWLVVYDTKGLFSAARVWWMFRVFGHEKVWILDGGLPNWKASGFPTKSEGPQLLRGEEAVAAVQKVYSGKEVPKSQYKATLQPHLVWSVEQVKGNLQDKEVQVIDARGKPRFDGTVPEPRKGVRGGHIPGSKCVPFPEVLSPSGTLLTPEELGSKFKNAGVSTEGPIVASCGTGVTACILALALHRMGKQDVAVYDGSWTEWGSRSDTPVETNAPTAA</sequence>
<dbReference type="PROSITE" id="PS00683">
    <property type="entry name" value="RHODANESE_2"/>
    <property type="match status" value="1"/>
</dbReference>
<dbReference type="PROSITE" id="PS50206">
    <property type="entry name" value="RHODANESE_3"/>
    <property type="match status" value="2"/>
</dbReference>
<organism evidence="7 8">
    <name type="scientific">Ceratodon purpureus</name>
    <name type="common">Fire moss</name>
    <name type="synonym">Dicranum purpureum</name>
    <dbReference type="NCBI Taxonomy" id="3225"/>
    <lineage>
        <taxon>Eukaryota</taxon>
        <taxon>Viridiplantae</taxon>
        <taxon>Streptophyta</taxon>
        <taxon>Embryophyta</taxon>
        <taxon>Bryophyta</taxon>
        <taxon>Bryophytina</taxon>
        <taxon>Bryopsida</taxon>
        <taxon>Dicranidae</taxon>
        <taxon>Pseudoditrichales</taxon>
        <taxon>Ditrichaceae</taxon>
        <taxon>Ceratodon</taxon>
    </lineage>
</organism>
<evidence type="ECO:0000256" key="5">
    <source>
        <dbReference type="RuleBase" id="RU000507"/>
    </source>
</evidence>
<dbReference type="Pfam" id="PF00581">
    <property type="entry name" value="Rhodanese"/>
    <property type="match status" value="2"/>
</dbReference>
<dbReference type="InterPro" id="IPR036873">
    <property type="entry name" value="Rhodanese-like_dom_sf"/>
</dbReference>
<comment type="subcellular location">
    <subcellularLocation>
        <location evidence="1">Cytoplasm</location>
    </subcellularLocation>
</comment>
<feature type="domain" description="Rhodanese" evidence="6">
    <location>
        <begin position="130"/>
        <end position="247"/>
    </location>
</feature>
<dbReference type="SMART" id="SM00450">
    <property type="entry name" value="RHOD"/>
    <property type="match status" value="2"/>
</dbReference>
<dbReference type="Proteomes" id="UP000822688">
    <property type="component" value="Chromosome 7"/>
</dbReference>
<dbReference type="PANTHER" id="PTHR11364:SF27">
    <property type="entry name" value="SULFURTRANSFERASE"/>
    <property type="match status" value="1"/>
</dbReference>
<gene>
    <name evidence="7" type="ORF">KC19_7G119900</name>
</gene>
<feature type="domain" description="Rhodanese" evidence="6">
    <location>
        <begin position="296"/>
        <end position="410"/>
    </location>
</feature>
<evidence type="ECO:0000259" key="6">
    <source>
        <dbReference type="PROSITE" id="PS50206"/>
    </source>
</evidence>
<dbReference type="FunFam" id="3.40.250.10:FF:000015">
    <property type="entry name" value="Sulfurtransferase"/>
    <property type="match status" value="1"/>
</dbReference>
<keyword evidence="2" id="KW-0963">Cytoplasm</keyword>
<dbReference type="GO" id="GO:0004792">
    <property type="term" value="F:thiosulfate-cyanide sulfurtransferase activity"/>
    <property type="evidence" value="ECO:0007669"/>
    <property type="project" value="InterPro"/>
</dbReference>
<dbReference type="AlphaFoldDB" id="A0A8T0H5K0"/>
<dbReference type="PANTHER" id="PTHR11364">
    <property type="entry name" value="THIOSULFATE SULFERTANSFERASE"/>
    <property type="match status" value="1"/>
</dbReference>
<keyword evidence="8" id="KW-1185">Reference proteome</keyword>